<protein>
    <submittedName>
        <fullName evidence="5">Asteroid homolog 1a</fullName>
    </submittedName>
</protein>
<organism evidence="5 6">
    <name type="scientific">Xiphophorus maculatus</name>
    <name type="common">Southern platyfish</name>
    <name type="synonym">Platypoecilus maculatus</name>
    <dbReference type="NCBI Taxonomy" id="8083"/>
    <lineage>
        <taxon>Eukaryota</taxon>
        <taxon>Metazoa</taxon>
        <taxon>Chordata</taxon>
        <taxon>Craniata</taxon>
        <taxon>Vertebrata</taxon>
        <taxon>Euteleostomi</taxon>
        <taxon>Actinopterygii</taxon>
        <taxon>Neopterygii</taxon>
        <taxon>Teleostei</taxon>
        <taxon>Neoteleostei</taxon>
        <taxon>Acanthomorphata</taxon>
        <taxon>Ovalentaria</taxon>
        <taxon>Atherinomorphae</taxon>
        <taxon>Cyprinodontiformes</taxon>
        <taxon>Poeciliidae</taxon>
        <taxon>Poeciliinae</taxon>
        <taxon>Xiphophorus</taxon>
    </lineage>
</organism>
<dbReference type="Ensembl" id="ENSXMAT00000005071.2">
    <property type="protein sequence ID" value="ENSXMAP00000005066.2"/>
    <property type="gene ID" value="ENSXMAG00000005058.2"/>
</dbReference>
<feature type="compositionally biased region" description="Basic and acidic residues" evidence="2">
    <location>
        <begin position="667"/>
        <end position="685"/>
    </location>
</feature>
<accession>M3ZS73</accession>
<evidence type="ECO:0000313" key="5">
    <source>
        <dbReference type="Ensembl" id="ENSXMAP00000005066.2"/>
    </source>
</evidence>
<evidence type="ECO:0000259" key="3">
    <source>
        <dbReference type="Pfam" id="PF00752"/>
    </source>
</evidence>
<dbReference type="InParanoid" id="M3ZS73"/>
<dbReference type="RefSeq" id="XP_023193728.1">
    <property type="nucleotide sequence ID" value="XM_023337960.1"/>
</dbReference>
<evidence type="ECO:0000259" key="4">
    <source>
        <dbReference type="Pfam" id="PF12813"/>
    </source>
</evidence>
<dbReference type="SUPFAM" id="SSF88723">
    <property type="entry name" value="PIN domain-like"/>
    <property type="match status" value="1"/>
</dbReference>
<dbReference type="OMA" id="AGEWDNI"/>
<dbReference type="STRING" id="8083.ENSXMAP00000005066"/>
<keyword evidence="6" id="KW-1185">Reference proteome</keyword>
<dbReference type="GeneTree" id="ENSGT00390000010145"/>
<dbReference type="eggNOG" id="ENOG502QQRA">
    <property type="taxonomic scope" value="Eukaryota"/>
</dbReference>
<reference evidence="5" key="4">
    <citation type="submission" date="2025-09" db="UniProtKB">
        <authorList>
            <consortium name="Ensembl"/>
        </authorList>
    </citation>
    <scope>IDENTIFICATION</scope>
    <source>
        <strain evidence="5">JP 163 A</strain>
    </source>
</reference>
<dbReference type="InterPro" id="IPR029060">
    <property type="entry name" value="PIN-like_dom_sf"/>
</dbReference>
<dbReference type="Pfam" id="PF12813">
    <property type="entry name" value="XPG_I_2"/>
    <property type="match status" value="1"/>
</dbReference>
<evidence type="ECO:0000256" key="1">
    <source>
        <dbReference type="ARBA" id="ARBA00007398"/>
    </source>
</evidence>
<dbReference type="InterPro" id="IPR039436">
    <property type="entry name" value="Asteroid_dom"/>
</dbReference>
<feature type="domain" description="Asteroid" evidence="4">
    <location>
        <begin position="127"/>
        <end position="225"/>
    </location>
</feature>
<sequence>MGVKGMKTLVAESDTLEDVGFKDSAVIIDGPNLYYSLYFNSEPKLDQQHGGDYSAFSGLVCRFFSSLRRCNIKPLVVLDGGAEPVKNKTVGNRLKDKLQKAKRLSESRAGEWDNILPPLVKDVFIQVLQELQVEIQQCFGEADLTAALRANERKCPVLSNDSDFYIFDVQEGFLSIDGFQWESVTQGAIPARRYRISQFCRCFNVDEKHMPVFAALSGNDYSQLEKEDIKRLIRRYPEAQQPGGSSTCRQRAILRLLGDFRGKTPEEAVTAALQLAGRSKQEDIKLFLNSAQQYALKEPPRPNLPQWVIQEIQRGRLTSFVTSVVIQKSMTLTPLVEDFSQPSSYSASLRIRQFFYGLLLGSEPCTEYDREGTEDMRPKQVTPVQAGVTPEELQKLELEHLNEAPEDLRHTVLYEALGCSGLDLEHIPDQLKLTLCVTRFWFWYQNRQQNPLEGFNMSCLQALVLGFLQGNTDGGSAVRSSPGVVAARRPLQAGAAHAFSRWLTCLRQSLHLNQLLRFPLPEPQCCRLYCGPWLHQLQNQLLTDSNAFRESRERLQDGERELLDRALTVIQSAGQEADEELARGRGQFMGRGPFRGRASAGRQIKHRRLVSASGSSLIRAIPSPQGGTPEGLRSPYRESSQPLRSPCTRDGRTFFHSYQNNFPTRRTGPDDDGRETQKKKNRQTE</sequence>
<name>M3ZS73_XIPMA</name>
<dbReference type="GeneID" id="102218238"/>
<dbReference type="GO" id="GO:0004518">
    <property type="term" value="F:nuclease activity"/>
    <property type="evidence" value="ECO:0007669"/>
    <property type="project" value="InterPro"/>
</dbReference>
<dbReference type="InterPro" id="IPR006085">
    <property type="entry name" value="XPG_DNA_repair_N"/>
</dbReference>
<dbReference type="OrthoDB" id="25987at2759"/>
<dbReference type="InterPro" id="IPR026832">
    <property type="entry name" value="Asteroid"/>
</dbReference>
<dbReference type="PANTHER" id="PTHR15665">
    <property type="entry name" value="ASTEROID PROTEIN"/>
    <property type="match status" value="1"/>
</dbReference>
<dbReference type="AlphaFoldDB" id="M3ZS73"/>
<proteinExistence type="inferred from homology"/>
<evidence type="ECO:0000313" key="6">
    <source>
        <dbReference type="Proteomes" id="UP000002852"/>
    </source>
</evidence>
<dbReference type="KEGG" id="xma:102218238"/>
<reference evidence="6" key="2">
    <citation type="journal article" date="2013" name="Nat. Genet.">
        <title>The genome of the platyfish, Xiphophorus maculatus, provides insights into evolutionary adaptation and several complex traits.</title>
        <authorList>
            <person name="Schartl M."/>
            <person name="Walter R.B."/>
            <person name="Shen Y."/>
            <person name="Garcia T."/>
            <person name="Catchen J."/>
            <person name="Amores A."/>
            <person name="Braasch I."/>
            <person name="Chalopin D."/>
            <person name="Volff J.N."/>
            <person name="Lesch K.P."/>
            <person name="Bisazza A."/>
            <person name="Minx P."/>
            <person name="Hillier L."/>
            <person name="Wilson R.K."/>
            <person name="Fuerstenberg S."/>
            <person name="Boore J."/>
            <person name="Searle S."/>
            <person name="Postlethwait J.H."/>
            <person name="Warren W.C."/>
        </authorList>
    </citation>
    <scope>NUCLEOTIDE SEQUENCE [LARGE SCALE GENOMIC DNA]</scope>
    <source>
        <strain evidence="6">JP 163 A</strain>
    </source>
</reference>
<reference evidence="6" key="1">
    <citation type="submission" date="2012-01" db="EMBL/GenBank/DDBJ databases">
        <authorList>
            <person name="Walter R."/>
            <person name="Schartl M."/>
            <person name="Warren W."/>
        </authorList>
    </citation>
    <scope>NUCLEOTIDE SEQUENCE [LARGE SCALE GENOMIC DNA]</scope>
    <source>
        <strain evidence="6">JP 163 A</strain>
    </source>
</reference>
<dbReference type="Gene3D" id="3.40.50.1010">
    <property type="entry name" value="5'-nuclease"/>
    <property type="match status" value="1"/>
</dbReference>
<dbReference type="Pfam" id="PF00752">
    <property type="entry name" value="XPG_N"/>
    <property type="match status" value="1"/>
</dbReference>
<comment type="similarity">
    <text evidence="1">Belongs to the asteroid family.</text>
</comment>
<reference evidence="5" key="3">
    <citation type="submission" date="2025-08" db="UniProtKB">
        <authorList>
            <consortium name="Ensembl"/>
        </authorList>
    </citation>
    <scope>IDENTIFICATION</scope>
    <source>
        <strain evidence="5">JP 163 A</strain>
    </source>
</reference>
<dbReference type="Proteomes" id="UP000002852">
    <property type="component" value="Unassembled WGS sequence"/>
</dbReference>
<feature type="region of interest" description="Disordered" evidence="2">
    <location>
        <begin position="585"/>
        <end position="604"/>
    </location>
</feature>
<dbReference type="PANTHER" id="PTHR15665:SF1">
    <property type="entry name" value="PROTEIN ASTEROID HOMOLOG 1"/>
    <property type="match status" value="1"/>
</dbReference>
<evidence type="ECO:0000256" key="2">
    <source>
        <dbReference type="SAM" id="MobiDB-lite"/>
    </source>
</evidence>
<feature type="domain" description="XPG N-terminal" evidence="3">
    <location>
        <begin position="1"/>
        <end position="96"/>
    </location>
</feature>
<feature type="region of interest" description="Disordered" evidence="2">
    <location>
        <begin position="609"/>
        <end position="685"/>
    </location>
</feature>
<dbReference type="HOGENOM" id="CLU_017330_1_0_1"/>